<protein>
    <recommendedName>
        <fullName evidence="8">Probable membrane transporter protein</fullName>
    </recommendedName>
</protein>
<dbReference type="Proteomes" id="UP000194137">
    <property type="component" value="Chromosome"/>
</dbReference>
<reference evidence="9 10" key="1">
    <citation type="submission" date="2017-05" db="EMBL/GenBank/DDBJ databases">
        <title>Full genome sequence of Pseudorhodoplanes sinuspersici.</title>
        <authorList>
            <person name="Dastgheib S.M.M."/>
            <person name="Shavandi M."/>
            <person name="Tirandaz H."/>
        </authorList>
    </citation>
    <scope>NUCLEOTIDE SEQUENCE [LARGE SCALE GENOMIC DNA]</scope>
    <source>
        <strain evidence="9 10">RIPI110</strain>
    </source>
</reference>
<evidence type="ECO:0000256" key="3">
    <source>
        <dbReference type="ARBA" id="ARBA00022448"/>
    </source>
</evidence>
<feature type="transmembrane region" description="Helical" evidence="8">
    <location>
        <begin position="181"/>
        <end position="198"/>
    </location>
</feature>
<keyword evidence="4 8" id="KW-1003">Cell membrane</keyword>
<dbReference type="PANTHER" id="PTHR30269">
    <property type="entry name" value="TRANSMEMBRANE PROTEIN YFCA"/>
    <property type="match status" value="1"/>
</dbReference>
<evidence type="ECO:0000256" key="2">
    <source>
        <dbReference type="ARBA" id="ARBA00009142"/>
    </source>
</evidence>
<keyword evidence="7 8" id="KW-0472">Membrane</keyword>
<comment type="subcellular location">
    <subcellularLocation>
        <location evidence="1 8">Cell membrane</location>
        <topology evidence="1 8">Multi-pass membrane protein</topology>
    </subcellularLocation>
</comment>
<evidence type="ECO:0000256" key="4">
    <source>
        <dbReference type="ARBA" id="ARBA00022475"/>
    </source>
</evidence>
<dbReference type="GO" id="GO:0005886">
    <property type="term" value="C:plasma membrane"/>
    <property type="evidence" value="ECO:0007669"/>
    <property type="project" value="UniProtKB-SubCell"/>
</dbReference>
<keyword evidence="6 8" id="KW-1133">Transmembrane helix</keyword>
<evidence type="ECO:0000313" key="10">
    <source>
        <dbReference type="Proteomes" id="UP000194137"/>
    </source>
</evidence>
<comment type="similarity">
    <text evidence="2 8">Belongs to the 4-toluene sulfonate uptake permease (TSUP) (TC 2.A.102) family.</text>
</comment>
<name>A0A1W6ZM54_9HYPH</name>
<proteinExistence type="inferred from homology"/>
<dbReference type="InterPro" id="IPR002781">
    <property type="entry name" value="TM_pro_TauE-like"/>
</dbReference>
<evidence type="ECO:0000256" key="8">
    <source>
        <dbReference type="RuleBase" id="RU363041"/>
    </source>
</evidence>
<feature type="transmembrane region" description="Helical" evidence="8">
    <location>
        <begin position="86"/>
        <end position="107"/>
    </location>
</feature>
<dbReference type="AlphaFoldDB" id="A0A1W6ZM54"/>
<dbReference type="KEGG" id="psin:CAK95_04070"/>
<keyword evidence="3" id="KW-0813">Transport</keyword>
<feature type="transmembrane region" description="Helical" evidence="8">
    <location>
        <begin position="145"/>
        <end position="169"/>
    </location>
</feature>
<evidence type="ECO:0000313" key="9">
    <source>
        <dbReference type="EMBL" id="ARP98355.1"/>
    </source>
</evidence>
<keyword evidence="10" id="KW-1185">Reference proteome</keyword>
<evidence type="ECO:0000256" key="1">
    <source>
        <dbReference type="ARBA" id="ARBA00004651"/>
    </source>
</evidence>
<sequence>MMTEVFSAQAFNTVIYDPRFVAAVGVAFLSGLVRGFSGFGSALIYIPLMAAIYEPRVAAITLLLTDFTSSAPFTVPQTRRCNWREVAPVCLAAAATIPFGVLALQYLDQTILRWGAVALITALLAVLVSGWRYHAEPRLSASVGVGLFAGFGSGALQIAGPPAIIYWLGGPGSASIIRANLMVYLTSTQLVAFPLYYIRGLFSADVIILSLLLGPIFIGSMLLGSRMFKGASDTVYRRAAYIIIALSALVSLPLFDELIQ</sequence>
<dbReference type="STRING" id="1235591.CAK95_04070"/>
<gene>
    <name evidence="9" type="ORF">CAK95_04070</name>
</gene>
<accession>A0A1W6ZM54</accession>
<evidence type="ECO:0000256" key="5">
    <source>
        <dbReference type="ARBA" id="ARBA00022692"/>
    </source>
</evidence>
<dbReference type="InterPro" id="IPR052017">
    <property type="entry name" value="TSUP"/>
</dbReference>
<feature type="transmembrane region" description="Helical" evidence="8">
    <location>
        <begin position="204"/>
        <end position="223"/>
    </location>
</feature>
<keyword evidence="5 8" id="KW-0812">Transmembrane</keyword>
<dbReference type="Pfam" id="PF01925">
    <property type="entry name" value="TauE"/>
    <property type="match status" value="1"/>
</dbReference>
<evidence type="ECO:0000256" key="6">
    <source>
        <dbReference type="ARBA" id="ARBA00022989"/>
    </source>
</evidence>
<evidence type="ECO:0000256" key="7">
    <source>
        <dbReference type="ARBA" id="ARBA00023136"/>
    </source>
</evidence>
<organism evidence="9 10">
    <name type="scientific">Pseudorhodoplanes sinuspersici</name>
    <dbReference type="NCBI Taxonomy" id="1235591"/>
    <lineage>
        <taxon>Bacteria</taxon>
        <taxon>Pseudomonadati</taxon>
        <taxon>Pseudomonadota</taxon>
        <taxon>Alphaproteobacteria</taxon>
        <taxon>Hyphomicrobiales</taxon>
        <taxon>Pseudorhodoplanes</taxon>
    </lineage>
</organism>
<dbReference type="PANTHER" id="PTHR30269:SF37">
    <property type="entry name" value="MEMBRANE TRANSPORTER PROTEIN"/>
    <property type="match status" value="1"/>
</dbReference>
<feature type="transmembrane region" description="Helical" evidence="8">
    <location>
        <begin position="20"/>
        <end position="45"/>
    </location>
</feature>
<feature type="transmembrane region" description="Helical" evidence="8">
    <location>
        <begin position="114"/>
        <end position="133"/>
    </location>
</feature>
<feature type="transmembrane region" description="Helical" evidence="8">
    <location>
        <begin position="235"/>
        <end position="255"/>
    </location>
</feature>
<dbReference type="EMBL" id="CP021112">
    <property type="protein sequence ID" value="ARP98355.1"/>
    <property type="molecule type" value="Genomic_DNA"/>
</dbReference>